<keyword evidence="2" id="KW-1185">Reference proteome</keyword>
<evidence type="ECO:0000313" key="1">
    <source>
        <dbReference type="EMBL" id="KAH7907172.1"/>
    </source>
</evidence>
<evidence type="ECO:0000313" key="2">
    <source>
        <dbReference type="Proteomes" id="UP000790377"/>
    </source>
</evidence>
<proteinExistence type="predicted"/>
<reference evidence="1" key="1">
    <citation type="journal article" date="2021" name="New Phytol.">
        <title>Evolutionary innovations through gain and loss of genes in the ectomycorrhizal Boletales.</title>
        <authorList>
            <person name="Wu G."/>
            <person name="Miyauchi S."/>
            <person name="Morin E."/>
            <person name="Kuo A."/>
            <person name="Drula E."/>
            <person name="Varga T."/>
            <person name="Kohler A."/>
            <person name="Feng B."/>
            <person name="Cao Y."/>
            <person name="Lipzen A."/>
            <person name="Daum C."/>
            <person name="Hundley H."/>
            <person name="Pangilinan J."/>
            <person name="Johnson J."/>
            <person name="Barry K."/>
            <person name="LaButti K."/>
            <person name="Ng V."/>
            <person name="Ahrendt S."/>
            <person name="Min B."/>
            <person name="Choi I.G."/>
            <person name="Park H."/>
            <person name="Plett J.M."/>
            <person name="Magnuson J."/>
            <person name="Spatafora J.W."/>
            <person name="Nagy L.G."/>
            <person name="Henrissat B."/>
            <person name="Grigoriev I.V."/>
            <person name="Yang Z.L."/>
            <person name="Xu J."/>
            <person name="Martin F.M."/>
        </authorList>
    </citation>
    <scope>NUCLEOTIDE SEQUENCE</scope>
    <source>
        <strain evidence="1">ATCC 28755</strain>
    </source>
</reference>
<sequence>MTIHPGEKTNSEALALPSTELVVGGEEDRLYLCEDVNKVTDISRILSMFLLRTVGRSLRRFYNVEEGTPLSETLRFHNAFHLCPAKGARWDLLAVPGYDGDTVAMIMVVVPPWEFDLAEFQNFALEGTPAKGSVEHIPSDTVPNACTILWALLWNICNKWKCRYFAVTTYEHWVFGNISELGHRAQVTDIIEAPVYSAEEQVPKDLLPRPNLAEMLTFWMGASLGGAGDLWEIPNDLVSRQFHAYTKKIS</sequence>
<comment type="caution">
    <text evidence="1">The sequence shown here is derived from an EMBL/GenBank/DDBJ whole genome shotgun (WGS) entry which is preliminary data.</text>
</comment>
<dbReference type="EMBL" id="MU267931">
    <property type="protein sequence ID" value="KAH7907172.1"/>
    <property type="molecule type" value="Genomic_DNA"/>
</dbReference>
<gene>
    <name evidence="1" type="ORF">BJ138DRAFT_1014940</name>
</gene>
<dbReference type="Proteomes" id="UP000790377">
    <property type="component" value="Unassembled WGS sequence"/>
</dbReference>
<accession>A0ACB8A378</accession>
<name>A0ACB8A378_9AGAM</name>
<organism evidence="1 2">
    <name type="scientific">Hygrophoropsis aurantiaca</name>
    <dbReference type="NCBI Taxonomy" id="72124"/>
    <lineage>
        <taxon>Eukaryota</taxon>
        <taxon>Fungi</taxon>
        <taxon>Dikarya</taxon>
        <taxon>Basidiomycota</taxon>
        <taxon>Agaricomycotina</taxon>
        <taxon>Agaricomycetes</taxon>
        <taxon>Agaricomycetidae</taxon>
        <taxon>Boletales</taxon>
        <taxon>Coniophorineae</taxon>
        <taxon>Hygrophoropsidaceae</taxon>
        <taxon>Hygrophoropsis</taxon>
    </lineage>
</organism>
<protein>
    <submittedName>
        <fullName evidence="1">Uncharacterized protein</fullName>
    </submittedName>
</protein>